<organism evidence="2 3">
    <name type="scientific">Purpureocillium lilacinum</name>
    <name type="common">Paecilomyces lilacinus</name>
    <dbReference type="NCBI Taxonomy" id="33203"/>
    <lineage>
        <taxon>Eukaryota</taxon>
        <taxon>Fungi</taxon>
        <taxon>Dikarya</taxon>
        <taxon>Ascomycota</taxon>
        <taxon>Pezizomycotina</taxon>
        <taxon>Sordariomycetes</taxon>
        <taxon>Hypocreomycetidae</taxon>
        <taxon>Hypocreales</taxon>
        <taxon>Ophiocordycipitaceae</taxon>
        <taxon>Purpureocillium</taxon>
    </lineage>
</organism>
<accession>A0A2U3E4J0</accession>
<feature type="compositionally biased region" description="Polar residues" evidence="1">
    <location>
        <begin position="220"/>
        <end position="230"/>
    </location>
</feature>
<feature type="compositionally biased region" description="Basic and acidic residues" evidence="1">
    <location>
        <begin position="152"/>
        <end position="163"/>
    </location>
</feature>
<reference evidence="2 3" key="1">
    <citation type="journal article" date="2016" name="Front. Microbiol.">
        <title>Genome and transcriptome sequences reveal the specific parasitism of the nematophagous Purpureocillium lilacinum 36-1.</title>
        <authorList>
            <person name="Xie J."/>
            <person name="Li S."/>
            <person name="Mo C."/>
            <person name="Xiao X."/>
            <person name="Peng D."/>
            <person name="Wang G."/>
            <person name="Xiao Y."/>
        </authorList>
    </citation>
    <scope>NUCLEOTIDE SEQUENCE [LARGE SCALE GENOMIC DNA]</scope>
    <source>
        <strain evidence="2 3">36-1</strain>
    </source>
</reference>
<dbReference type="Proteomes" id="UP000245956">
    <property type="component" value="Unassembled WGS sequence"/>
</dbReference>
<evidence type="ECO:0000313" key="2">
    <source>
        <dbReference type="EMBL" id="PWI69396.1"/>
    </source>
</evidence>
<dbReference type="AlphaFoldDB" id="A0A2U3E4J0"/>
<proteinExistence type="predicted"/>
<evidence type="ECO:0000256" key="1">
    <source>
        <dbReference type="SAM" id="MobiDB-lite"/>
    </source>
</evidence>
<feature type="region of interest" description="Disordered" evidence="1">
    <location>
        <begin position="289"/>
        <end position="342"/>
    </location>
</feature>
<feature type="region of interest" description="Disordered" evidence="1">
    <location>
        <begin position="136"/>
        <end position="197"/>
    </location>
</feature>
<feature type="compositionally biased region" description="Basic and acidic residues" evidence="1">
    <location>
        <begin position="332"/>
        <end position="342"/>
    </location>
</feature>
<dbReference type="EMBL" id="LCWV01000012">
    <property type="protein sequence ID" value="PWI69396.1"/>
    <property type="molecule type" value="Genomic_DNA"/>
</dbReference>
<feature type="region of interest" description="Disordered" evidence="1">
    <location>
        <begin position="212"/>
        <end position="251"/>
    </location>
</feature>
<protein>
    <submittedName>
        <fullName evidence="2">Uncharacterized protein</fullName>
    </submittedName>
</protein>
<feature type="compositionally biased region" description="Low complexity" evidence="1">
    <location>
        <begin position="231"/>
        <end position="247"/>
    </location>
</feature>
<feature type="compositionally biased region" description="Basic and acidic residues" evidence="1">
    <location>
        <begin position="173"/>
        <end position="191"/>
    </location>
</feature>
<evidence type="ECO:0000313" key="3">
    <source>
        <dbReference type="Proteomes" id="UP000245956"/>
    </source>
</evidence>
<gene>
    <name evidence="2" type="ORF">PCL_01043</name>
</gene>
<name>A0A2U3E4J0_PURLI</name>
<sequence>MQTQMQVAAAADVWSETVRCSSDDARAGDRCAAAERGSLDVEYCDDETQSGVCAGAGRVGNAINEWPSVNTGGRGGADRRHRLAGQGGWEKQLRCVNVCVSVCLCQGSESRRSGGREEADPPARDVYARPIVDGATRARPASGSRHCHRAPQQHENKIEKRVGADCSGPADPKGCHWPEKTSKTKKEDHSGRSKIGASRGCVPDGCMAINGPKWEKKTLRGSSSRTARNPSSRGIAAAGGSAFSASRARARRQRAWGPKECPRLLSQGFCTVTQHAVCPPARVVAPSGVVQAQTGPSGRRQRPAPPRLSARAGASRFARHQRPPARGAPPSRTDRSITRHSEGSSQLWIPFLFPTSSRPRKRVRDGTVSVGDFTAENIGLVSR</sequence>
<comment type="caution">
    <text evidence="2">The sequence shown here is derived from an EMBL/GenBank/DDBJ whole genome shotgun (WGS) entry which is preliminary data.</text>
</comment>